<keyword evidence="9" id="KW-0808">Transferase</keyword>
<evidence type="ECO:0000256" key="5">
    <source>
        <dbReference type="ARBA" id="ARBA00022989"/>
    </source>
</evidence>
<feature type="transmembrane region" description="Helical" evidence="7">
    <location>
        <begin position="232"/>
        <end position="248"/>
    </location>
</feature>
<dbReference type="GO" id="GO:0016413">
    <property type="term" value="F:O-acetyltransferase activity"/>
    <property type="evidence" value="ECO:0007669"/>
    <property type="project" value="TreeGrafter"/>
</dbReference>
<feature type="transmembrane region" description="Helical" evidence="7">
    <location>
        <begin position="322"/>
        <end position="340"/>
    </location>
</feature>
<evidence type="ECO:0000256" key="3">
    <source>
        <dbReference type="ARBA" id="ARBA00022475"/>
    </source>
</evidence>
<keyword evidence="6 7" id="KW-0472">Membrane</keyword>
<feature type="transmembrane region" description="Helical" evidence="7">
    <location>
        <begin position="150"/>
        <end position="171"/>
    </location>
</feature>
<keyword evidence="4 7" id="KW-0812">Transmembrane</keyword>
<feature type="transmembrane region" description="Helical" evidence="7">
    <location>
        <begin position="183"/>
        <end position="201"/>
    </location>
</feature>
<comment type="subcellular location">
    <subcellularLocation>
        <location evidence="1">Cell membrane</location>
        <topology evidence="1">Multi-pass membrane protein</topology>
    </subcellularLocation>
</comment>
<feature type="transmembrane region" description="Helical" evidence="7">
    <location>
        <begin position="291"/>
        <end position="310"/>
    </location>
</feature>
<keyword evidence="5 7" id="KW-1133">Transmembrane helix</keyword>
<feature type="transmembrane region" description="Helical" evidence="7">
    <location>
        <begin position="254"/>
        <end position="270"/>
    </location>
</feature>
<keyword evidence="9" id="KW-0012">Acyltransferase</keyword>
<name>A0A848F805_9BURK</name>
<dbReference type="Proteomes" id="UP000574067">
    <property type="component" value="Unassembled WGS sequence"/>
</dbReference>
<organism evidence="9 10">
    <name type="scientific">Azohydromonas caseinilytica</name>
    <dbReference type="NCBI Taxonomy" id="2728836"/>
    <lineage>
        <taxon>Bacteria</taxon>
        <taxon>Pseudomonadati</taxon>
        <taxon>Pseudomonadota</taxon>
        <taxon>Betaproteobacteria</taxon>
        <taxon>Burkholderiales</taxon>
        <taxon>Sphaerotilaceae</taxon>
        <taxon>Azohydromonas</taxon>
    </lineage>
</organism>
<evidence type="ECO:0000256" key="4">
    <source>
        <dbReference type="ARBA" id="ARBA00022692"/>
    </source>
</evidence>
<evidence type="ECO:0000259" key="8">
    <source>
        <dbReference type="Pfam" id="PF01757"/>
    </source>
</evidence>
<proteinExistence type="inferred from homology"/>
<dbReference type="GO" id="GO:0005886">
    <property type="term" value="C:plasma membrane"/>
    <property type="evidence" value="ECO:0007669"/>
    <property type="project" value="UniProtKB-SubCell"/>
</dbReference>
<dbReference type="EMBL" id="JABBFW010000006">
    <property type="protein sequence ID" value="NML15492.1"/>
    <property type="molecule type" value="Genomic_DNA"/>
</dbReference>
<dbReference type="InterPro" id="IPR002656">
    <property type="entry name" value="Acyl_transf_3_dom"/>
</dbReference>
<dbReference type="Pfam" id="PF01757">
    <property type="entry name" value="Acyl_transf_3"/>
    <property type="match status" value="1"/>
</dbReference>
<dbReference type="PANTHER" id="PTHR40074">
    <property type="entry name" value="O-ACETYLTRANSFERASE WECH"/>
    <property type="match status" value="1"/>
</dbReference>
<evidence type="ECO:0000313" key="9">
    <source>
        <dbReference type="EMBL" id="NML15492.1"/>
    </source>
</evidence>
<feature type="transmembrane region" description="Helical" evidence="7">
    <location>
        <begin position="91"/>
        <end position="112"/>
    </location>
</feature>
<accession>A0A848F805</accession>
<feature type="transmembrane region" description="Helical" evidence="7">
    <location>
        <begin position="51"/>
        <end position="71"/>
    </location>
</feature>
<reference evidence="9 10" key="1">
    <citation type="submission" date="2020-04" db="EMBL/GenBank/DDBJ databases">
        <title>Azohydromonas sp. isolated from soil.</title>
        <authorList>
            <person name="Dahal R.H."/>
        </authorList>
    </citation>
    <scope>NUCLEOTIDE SEQUENCE [LARGE SCALE GENOMIC DNA]</scope>
    <source>
        <strain evidence="9 10">G-1-1-14</strain>
    </source>
</reference>
<evidence type="ECO:0000256" key="1">
    <source>
        <dbReference type="ARBA" id="ARBA00004651"/>
    </source>
</evidence>
<feature type="transmembrane region" description="Helical" evidence="7">
    <location>
        <begin position="207"/>
        <end position="225"/>
    </location>
</feature>
<sequence>MKNMASRWAHVDALKAVACQLIVLHHLAFYGPMSDVVAPLAPDLVGWLSQHARIAVQVFLVLGGFLAARSLAPQGRLKAGASPWSLLGERYARLVLPYAVMLLIAIAASALAREWMDHDSISDPPRLLQLLAHVLLLHDLLGFEALSAGVWYVAIDFQLYALLLALLVLAHKLEGQDGLRRRLAPMLVWAVVAASLLYFNLDADWDVAAPYFFGAYGLGVLAAWWSAPRLRVGPLAGLLLLVGVALLVEYRERIALAALVAALLAVLQWRPQWVPGAQGWLGRLTARLSRISYGVFLVHFPVCLVVNAAFTEFVPAEPVPQALGLLLAWGASLLAGALFYRHVEQRAMAWVSARRARVEGHSGSFRLR</sequence>
<evidence type="ECO:0000313" key="10">
    <source>
        <dbReference type="Proteomes" id="UP000574067"/>
    </source>
</evidence>
<comment type="caution">
    <text evidence="9">The sequence shown here is derived from an EMBL/GenBank/DDBJ whole genome shotgun (WGS) entry which is preliminary data.</text>
</comment>
<protein>
    <submittedName>
        <fullName evidence="9">Acyltransferase</fullName>
    </submittedName>
</protein>
<feature type="domain" description="Acyltransferase 3" evidence="8">
    <location>
        <begin position="11"/>
        <end position="334"/>
    </location>
</feature>
<dbReference type="PANTHER" id="PTHR40074:SF2">
    <property type="entry name" value="O-ACETYLTRANSFERASE WECH"/>
    <property type="match status" value="1"/>
</dbReference>
<keyword evidence="3" id="KW-1003">Cell membrane</keyword>
<gene>
    <name evidence="9" type="ORF">HHL10_10945</name>
</gene>
<evidence type="ECO:0000256" key="7">
    <source>
        <dbReference type="SAM" id="Phobius"/>
    </source>
</evidence>
<dbReference type="GO" id="GO:0009246">
    <property type="term" value="P:enterobacterial common antigen biosynthetic process"/>
    <property type="evidence" value="ECO:0007669"/>
    <property type="project" value="TreeGrafter"/>
</dbReference>
<keyword evidence="10" id="KW-1185">Reference proteome</keyword>
<comment type="similarity">
    <text evidence="2">Belongs to the acyltransferase 3 family.</text>
</comment>
<evidence type="ECO:0000256" key="6">
    <source>
        <dbReference type="ARBA" id="ARBA00023136"/>
    </source>
</evidence>
<evidence type="ECO:0000256" key="2">
    <source>
        <dbReference type="ARBA" id="ARBA00007400"/>
    </source>
</evidence>
<dbReference type="AlphaFoldDB" id="A0A848F805"/>